<feature type="domain" description="PhoU" evidence="9">
    <location>
        <begin position="20"/>
        <end position="107"/>
    </location>
</feature>
<dbReference type="SUPFAM" id="SSF109755">
    <property type="entry name" value="PhoU-like"/>
    <property type="match status" value="1"/>
</dbReference>
<proteinExistence type="inferred from homology"/>
<protein>
    <recommendedName>
        <fullName evidence="8">Phosphate-specific transport system accessory protein PhoU</fullName>
    </recommendedName>
</protein>
<dbReference type="InterPro" id="IPR026022">
    <property type="entry name" value="PhoU_dom"/>
</dbReference>
<dbReference type="PIRSF" id="PIRSF003107">
    <property type="entry name" value="PhoU"/>
    <property type="match status" value="1"/>
</dbReference>
<dbReference type="PANTHER" id="PTHR42930:SF3">
    <property type="entry name" value="PHOSPHATE-SPECIFIC TRANSPORT SYSTEM ACCESSORY PROTEIN PHOU"/>
    <property type="match status" value="1"/>
</dbReference>
<keyword evidence="6 8" id="KW-0592">Phosphate transport</keyword>
<evidence type="ECO:0000256" key="6">
    <source>
        <dbReference type="ARBA" id="ARBA00022592"/>
    </source>
</evidence>
<comment type="similarity">
    <text evidence="2 8">Belongs to the PhoU family.</text>
</comment>
<evidence type="ECO:0000256" key="8">
    <source>
        <dbReference type="PIRNR" id="PIRNR003107"/>
    </source>
</evidence>
<comment type="function">
    <text evidence="7 8">Plays a role in the regulation of phosphate uptake.</text>
</comment>
<dbReference type="InterPro" id="IPR028366">
    <property type="entry name" value="PhoU"/>
</dbReference>
<dbReference type="Gene3D" id="1.20.58.220">
    <property type="entry name" value="Phosphate transport system protein phou homolog 2, domain 2"/>
    <property type="match status" value="2"/>
</dbReference>
<evidence type="ECO:0000313" key="10">
    <source>
        <dbReference type="EMBL" id="AKO65711.1"/>
    </source>
</evidence>
<dbReference type="Pfam" id="PF01895">
    <property type="entry name" value="PhoU"/>
    <property type="match status" value="2"/>
</dbReference>
<dbReference type="NCBIfam" id="TIGR02135">
    <property type="entry name" value="phoU_full"/>
    <property type="match status" value="1"/>
</dbReference>
<evidence type="ECO:0000256" key="7">
    <source>
        <dbReference type="ARBA" id="ARBA00056181"/>
    </source>
</evidence>
<feature type="domain" description="PhoU" evidence="9">
    <location>
        <begin position="126"/>
        <end position="209"/>
    </location>
</feature>
<keyword evidence="11" id="KW-1185">Reference proteome</keyword>
<dbReference type="GO" id="GO:0005737">
    <property type="term" value="C:cytoplasm"/>
    <property type="evidence" value="ECO:0007669"/>
    <property type="project" value="UniProtKB-SubCell"/>
</dbReference>
<evidence type="ECO:0000259" key="9">
    <source>
        <dbReference type="Pfam" id="PF01895"/>
    </source>
</evidence>
<evidence type="ECO:0000256" key="4">
    <source>
        <dbReference type="ARBA" id="ARBA00022448"/>
    </source>
</evidence>
<gene>
    <name evidence="10" type="ORF">VI33_02950</name>
</gene>
<evidence type="ECO:0000256" key="3">
    <source>
        <dbReference type="ARBA" id="ARBA00011738"/>
    </source>
</evidence>
<accession>A0A0H4IXK7</accession>
<comment type="subunit">
    <text evidence="3 8">Homodimer.</text>
</comment>
<organism evidence="10 11">
    <name type="scientific">Methylophilales bacterium MBRS-H7</name>
    <dbReference type="NCBI Taxonomy" id="1623450"/>
    <lineage>
        <taxon>Bacteria</taxon>
        <taxon>Pseudomonadati</taxon>
        <taxon>Pseudomonadota</taxon>
        <taxon>Betaproteobacteria</taxon>
        <taxon>Nitrosomonadales</taxon>
        <taxon>OM43 clade</taxon>
    </lineage>
</organism>
<evidence type="ECO:0000256" key="5">
    <source>
        <dbReference type="ARBA" id="ARBA00022490"/>
    </source>
</evidence>
<dbReference type="GO" id="GO:0045936">
    <property type="term" value="P:negative regulation of phosphate metabolic process"/>
    <property type="evidence" value="ECO:0007669"/>
    <property type="project" value="InterPro"/>
</dbReference>
<dbReference type="AlphaFoldDB" id="A0A0H4IXK7"/>
<dbReference type="FunFam" id="1.20.58.220:FF:000004">
    <property type="entry name" value="Phosphate-specific transport system accessory protein PhoU"/>
    <property type="match status" value="1"/>
</dbReference>
<dbReference type="Proteomes" id="UP000066549">
    <property type="component" value="Chromosome"/>
</dbReference>
<dbReference type="PANTHER" id="PTHR42930">
    <property type="entry name" value="PHOSPHATE-SPECIFIC TRANSPORT SYSTEM ACCESSORY PROTEIN PHOU"/>
    <property type="match status" value="1"/>
</dbReference>
<keyword evidence="4 8" id="KW-0813">Transport</keyword>
<sequence length="233" mass="26611">MAFHSYSVFDQELENLRAQVMEMGGIVEEQIKDAVSTLKDADSKTIDRVIARDEEVNQLQMQIDESCELVLVKRTPVSSDLRFVLCVQKITTDLERIGDEATKIARAAKRIFEDDRMAKPSLTDIKTISKLISKMLHDALDSFARMDPEAVLALIKRDETVDEKYQLCMRHQLTFMLEDPRKISTALEVIYVAKALERIGDHSENITEHVVYCVKGADVRHSSPKEIRKELKS</sequence>
<dbReference type="PATRIC" id="fig|1623450.3.peg.585"/>
<evidence type="ECO:0000256" key="1">
    <source>
        <dbReference type="ARBA" id="ARBA00004496"/>
    </source>
</evidence>
<dbReference type="GO" id="GO:0006817">
    <property type="term" value="P:phosphate ion transport"/>
    <property type="evidence" value="ECO:0007669"/>
    <property type="project" value="UniProtKB-KW"/>
</dbReference>
<dbReference type="OrthoDB" id="9814256at2"/>
<keyword evidence="5 8" id="KW-0963">Cytoplasm</keyword>
<evidence type="ECO:0000256" key="2">
    <source>
        <dbReference type="ARBA" id="ARBA00008107"/>
    </source>
</evidence>
<evidence type="ECO:0000313" key="11">
    <source>
        <dbReference type="Proteomes" id="UP000066549"/>
    </source>
</evidence>
<comment type="subcellular location">
    <subcellularLocation>
        <location evidence="1 8">Cytoplasm</location>
    </subcellularLocation>
</comment>
<dbReference type="EMBL" id="CP011002">
    <property type="protein sequence ID" value="AKO65711.1"/>
    <property type="molecule type" value="Genomic_DNA"/>
</dbReference>
<dbReference type="GO" id="GO:0030643">
    <property type="term" value="P:intracellular phosphate ion homeostasis"/>
    <property type="evidence" value="ECO:0007669"/>
    <property type="project" value="InterPro"/>
</dbReference>
<reference evidence="10 11" key="1">
    <citation type="submission" date="2015-03" db="EMBL/GenBank/DDBJ databases">
        <title>Comparative analysis of the OM43 clade including a novel species from Red Sea uncovers genomic and metabolic diversity among marine methylotrophs.</title>
        <authorList>
            <person name="Jimenez-Infante F."/>
            <person name="Ngugi D.K."/>
            <person name="Vinu M."/>
            <person name="Alam I."/>
            <person name="Kamau A."/>
            <person name="Blom J."/>
            <person name="Bajic V.B."/>
            <person name="Stingl U."/>
        </authorList>
    </citation>
    <scope>NUCLEOTIDE SEQUENCE [LARGE SCALE GENOMIC DNA]</scope>
    <source>
        <strain evidence="10 11">MBRSH7</strain>
    </source>
</reference>
<name>A0A0H4IXK7_9PROT</name>
<dbReference type="InterPro" id="IPR038078">
    <property type="entry name" value="PhoU-like_sf"/>
</dbReference>